<evidence type="ECO:0000313" key="2">
    <source>
        <dbReference type="EMBL" id="WVZ78289.1"/>
    </source>
</evidence>
<organism evidence="2 3">
    <name type="scientific">Paspalum notatum var. saurae</name>
    <dbReference type="NCBI Taxonomy" id="547442"/>
    <lineage>
        <taxon>Eukaryota</taxon>
        <taxon>Viridiplantae</taxon>
        <taxon>Streptophyta</taxon>
        <taxon>Embryophyta</taxon>
        <taxon>Tracheophyta</taxon>
        <taxon>Spermatophyta</taxon>
        <taxon>Magnoliopsida</taxon>
        <taxon>Liliopsida</taxon>
        <taxon>Poales</taxon>
        <taxon>Poaceae</taxon>
        <taxon>PACMAD clade</taxon>
        <taxon>Panicoideae</taxon>
        <taxon>Andropogonodae</taxon>
        <taxon>Paspaleae</taxon>
        <taxon>Paspalinae</taxon>
        <taxon>Paspalum</taxon>
    </lineage>
</organism>
<name>A0AAQ3TS08_PASNO</name>
<dbReference type="EMBL" id="CP144749">
    <property type="protein sequence ID" value="WVZ78289.1"/>
    <property type="molecule type" value="Genomic_DNA"/>
</dbReference>
<keyword evidence="1" id="KW-0472">Membrane</keyword>
<proteinExistence type="predicted"/>
<accession>A0AAQ3TS08</accession>
<keyword evidence="1" id="KW-1133">Transmembrane helix</keyword>
<keyword evidence="1" id="KW-0812">Transmembrane</keyword>
<evidence type="ECO:0000256" key="1">
    <source>
        <dbReference type="SAM" id="Phobius"/>
    </source>
</evidence>
<feature type="transmembrane region" description="Helical" evidence="1">
    <location>
        <begin position="17"/>
        <end position="39"/>
    </location>
</feature>
<protein>
    <submittedName>
        <fullName evidence="2">Uncharacterized protein</fullName>
    </submittedName>
</protein>
<dbReference type="AlphaFoldDB" id="A0AAQ3TS08"/>
<evidence type="ECO:0000313" key="3">
    <source>
        <dbReference type="Proteomes" id="UP001341281"/>
    </source>
</evidence>
<gene>
    <name evidence="2" type="ORF">U9M48_026028</name>
</gene>
<dbReference type="Proteomes" id="UP001341281">
    <property type="component" value="Chromosome 05"/>
</dbReference>
<reference evidence="2 3" key="1">
    <citation type="submission" date="2024-02" db="EMBL/GenBank/DDBJ databases">
        <title>High-quality chromosome-scale genome assembly of Pensacola bahiagrass (Paspalum notatum Flugge var. saurae).</title>
        <authorList>
            <person name="Vega J.M."/>
            <person name="Podio M."/>
            <person name="Orjuela J."/>
            <person name="Siena L.A."/>
            <person name="Pessino S.C."/>
            <person name="Combes M.C."/>
            <person name="Mariac C."/>
            <person name="Albertini E."/>
            <person name="Pupilli F."/>
            <person name="Ortiz J.P.A."/>
            <person name="Leblanc O."/>
        </authorList>
    </citation>
    <scope>NUCLEOTIDE SEQUENCE [LARGE SCALE GENOMIC DNA]</scope>
    <source>
        <strain evidence="2">R1</strain>
        <tissue evidence="2">Leaf</tissue>
    </source>
</reference>
<sequence>MMHALDSLVVDPSTAEWLVFSCLSSAACLAASFACFSSFNSIDRTQLRSNERQYIYGVSSTGSIDRYRWRWRWAVRCGGSPRLALFVLQFNSSRSHRIAGRNSYALLGRSLACPLCYCLLPRLCWVRPALAKSMHAAALEQVFFFFFHFDHYKEEIVKINIAAICLQI</sequence>
<keyword evidence="3" id="KW-1185">Reference proteome</keyword>